<accession>A0AAV5QL06</accession>
<organism evidence="3 4">
    <name type="scientific">Saccharomycopsis crataegensis</name>
    <dbReference type="NCBI Taxonomy" id="43959"/>
    <lineage>
        <taxon>Eukaryota</taxon>
        <taxon>Fungi</taxon>
        <taxon>Dikarya</taxon>
        <taxon>Ascomycota</taxon>
        <taxon>Saccharomycotina</taxon>
        <taxon>Saccharomycetes</taxon>
        <taxon>Saccharomycopsidaceae</taxon>
        <taxon>Saccharomycopsis</taxon>
    </lineage>
</organism>
<sequence length="548" mass="62387">MNQPNNYVTPYINDDNDHHHHDNSKTNAGVPSLPPIPVVSQPTTTSYHRLPVQQAPLVYSQTSLGYSESHLPPANSSANIFPDDIYELPLGQKLSDFEELHIYNFDSLFISPRPNPKLLSRGTLKSLYSGFNFPEDKSLDGGYPVPMIGKKMMYNNVFGWWNEPMFFKGLLAKGSSSSTSLETTWKELVKNGFYGFFREDLIGAILRNTDIVNWETYKSKVKNIVICDRPNERFVPLVKEILQSRTGLGDMISVVMFKKNIGQSNYSFKNKILIQELTGNKNIKAISIYDDIKGIKTYQDLIIEGNYSSSLIPTYVEIISPVYYMHPVRERYLLEQFINANNTRILTRNLQEQYSLIRLRKSFFKTGYIISDESKELLVQSFGKLCNMFPSQTKDHHYYDPSLVNSQISSKLEVQLNIIEISKSKVGDKRLEQIGGFGGTFTWEVAAVGSIQNIAYFAALKPQRYFPRMGFHPPPNFTPFATMYEVPVLVISCVPSFVVTSNIPSKIDNWEPINFPLEITSTLGFVEMFGIVKLGGKKIKAYKHGWNE</sequence>
<feature type="region of interest" description="Disordered" evidence="1">
    <location>
        <begin position="1"/>
        <end position="45"/>
    </location>
</feature>
<comment type="caution">
    <text evidence="3">The sequence shown here is derived from an EMBL/GenBank/DDBJ whole genome shotgun (WGS) entry which is preliminary data.</text>
</comment>
<evidence type="ECO:0000256" key="1">
    <source>
        <dbReference type="SAM" id="MobiDB-lite"/>
    </source>
</evidence>
<dbReference type="EMBL" id="BTFZ01000006">
    <property type="protein sequence ID" value="GMM35394.1"/>
    <property type="molecule type" value="Genomic_DNA"/>
</dbReference>
<dbReference type="GeneID" id="90073373"/>
<gene>
    <name evidence="3" type="ORF">DASC09_027190</name>
</gene>
<protein>
    <recommendedName>
        <fullName evidence="2">Swiss Army Knife RNA repair protein HAD domain-containing protein</fullName>
    </recommendedName>
</protein>
<feature type="domain" description="Swiss Army Knife RNA repair protein HAD" evidence="2">
    <location>
        <begin position="157"/>
        <end position="342"/>
    </location>
</feature>
<name>A0AAV5QL06_9ASCO</name>
<reference evidence="3 4" key="1">
    <citation type="journal article" date="2023" name="Elife">
        <title>Identification of key yeast species and microbe-microbe interactions impacting larval growth of Drosophila in the wild.</title>
        <authorList>
            <person name="Mure A."/>
            <person name="Sugiura Y."/>
            <person name="Maeda R."/>
            <person name="Honda K."/>
            <person name="Sakurai N."/>
            <person name="Takahashi Y."/>
            <person name="Watada M."/>
            <person name="Katoh T."/>
            <person name="Gotoh A."/>
            <person name="Gotoh Y."/>
            <person name="Taniguchi I."/>
            <person name="Nakamura K."/>
            <person name="Hayashi T."/>
            <person name="Katayama T."/>
            <person name="Uemura T."/>
            <person name="Hattori Y."/>
        </authorList>
    </citation>
    <scope>NUCLEOTIDE SEQUENCE [LARGE SCALE GENOMIC DNA]</scope>
    <source>
        <strain evidence="3 4">SC-9</strain>
    </source>
</reference>
<dbReference type="AlphaFoldDB" id="A0AAV5QL06"/>
<evidence type="ECO:0000313" key="4">
    <source>
        <dbReference type="Proteomes" id="UP001360560"/>
    </source>
</evidence>
<feature type="compositionally biased region" description="Basic and acidic residues" evidence="1">
    <location>
        <begin position="15"/>
        <end position="24"/>
    </location>
</feature>
<keyword evidence="4" id="KW-1185">Reference proteome</keyword>
<dbReference type="Pfam" id="PF10307">
    <property type="entry name" value="HAD_SAK_1"/>
    <property type="match status" value="1"/>
</dbReference>
<evidence type="ECO:0000259" key="2">
    <source>
        <dbReference type="Pfam" id="PF10307"/>
    </source>
</evidence>
<dbReference type="Proteomes" id="UP001360560">
    <property type="component" value="Unassembled WGS sequence"/>
</dbReference>
<proteinExistence type="predicted"/>
<dbReference type="RefSeq" id="XP_064852394.1">
    <property type="nucleotide sequence ID" value="XM_064996322.1"/>
</dbReference>
<dbReference type="InterPro" id="IPR018812">
    <property type="entry name" value="SAK_HAD"/>
</dbReference>
<evidence type="ECO:0000313" key="3">
    <source>
        <dbReference type="EMBL" id="GMM35394.1"/>
    </source>
</evidence>